<comment type="similarity">
    <text evidence="1">Belongs to the sigma-70 factor family. ECF subfamily.</text>
</comment>
<organism evidence="8 9">
    <name type="scientific">Candidatus Kapaibacterium thiocyanatum</name>
    <dbReference type="NCBI Taxonomy" id="1895771"/>
    <lineage>
        <taxon>Bacteria</taxon>
        <taxon>Pseudomonadati</taxon>
        <taxon>Candidatus Kapaibacteriota</taxon>
        <taxon>Candidatus Kapaibacteriia</taxon>
        <taxon>Candidatus Kapaibacteriales</taxon>
        <taxon>Candidatus Kapaibacteriaceae</taxon>
        <taxon>Candidatus Kapaibacterium</taxon>
    </lineage>
</organism>
<dbReference type="GO" id="GO:0003677">
    <property type="term" value="F:DNA binding"/>
    <property type="evidence" value="ECO:0007669"/>
    <property type="project" value="UniProtKB-KW"/>
</dbReference>
<reference evidence="8 9" key="1">
    <citation type="submission" date="2016-09" db="EMBL/GenBank/DDBJ databases">
        <title>Genome-resolved meta-omics ties microbial dynamics to process performance in biotechnology for thiocyanate degradation.</title>
        <authorList>
            <person name="Kantor R.S."/>
            <person name="Huddy R.J."/>
            <person name="Iyer R."/>
            <person name="Thomas B.C."/>
            <person name="Brown C.T."/>
            <person name="Anantharaman K."/>
            <person name="Tringe S."/>
            <person name="Hettich R.L."/>
            <person name="Harrison S.T."/>
            <person name="Banfield J.F."/>
        </authorList>
    </citation>
    <scope>NUCLEOTIDE SEQUENCE [LARGE SCALE GENOMIC DNA]</scope>
    <source>
        <strain evidence="8">59-99</strain>
    </source>
</reference>
<dbReference type="InterPro" id="IPR013324">
    <property type="entry name" value="RNA_pol_sigma_r3/r4-like"/>
</dbReference>
<dbReference type="InterPro" id="IPR013249">
    <property type="entry name" value="RNA_pol_sigma70_r4_t2"/>
</dbReference>
<dbReference type="PANTHER" id="PTHR43133:SF8">
    <property type="entry name" value="RNA POLYMERASE SIGMA FACTOR HI_1459-RELATED"/>
    <property type="match status" value="1"/>
</dbReference>
<dbReference type="InterPro" id="IPR013325">
    <property type="entry name" value="RNA_pol_sigma_r2"/>
</dbReference>
<dbReference type="EMBL" id="MKVH01000003">
    <property type="protein sequence ID" value="OJX60734.1"/>
    <property type="molecule type" value="Genomic_DNA"/>
</dbReference>
<evidence type="ECO:0000259" key="7">
    <source>
        <dbReference type="Pfam" id="PF08281"/>
    </source>
</evidence>
<dbReference type="GO" id="GO:0006352">
    <property type="term" value="P:DNA-templated transcription initiation"/>
    <property type="evidence" value="ECO:0007669"/>
    <property type="project" value="InterPro"/>
</dbReference>
<keyword evidence="2" id="KW-0805">Transcription regulation</keyword>
<accession>A0A1M3L5J2</accession>
<dbReference type="GO" id="GO:0016987">
    <property type="term" value="F:sigma factor activity"/>
    <property type="evidence" value="ECO:0007669"/>
    <property type="project" value="UniProtKB-KW"/>
</dbReference>
<dbReference type="InterPro" id="IPR036388">
    <property type="entry name" value="WH-like_DNA-bd_sf"/>
</dbReference>
<dbReference type="InterPro" id="IPR014284">
    <property type="entry name" value="RNA_pol_sigma-70_dom"/>
</dbReference>
<gene>
    <name evidence="8" type="ORF">BGO89_03955</name>
</gene>
<evidence type="ECO:0000259" key="6">
    <source>
        <dbReference type="Pfam" id="PF04542"/>
    </source>
</evidence>
<dbReference type="PANTHER" id="PTHR43133">
    <property type="entry name" value="RNA POLYMERASE ECF-TYPE SIGMA FACTO"/>
    <property type="match status" value="1"/>
</dbReference>
<feature type="domain" description="RNA polymerase sigma-70 region 2" evidence="6">
    <location>
        <begin position="29"/>
        <end position="94"/>
    </location>
</feature>
<dbReference type="SUPFAM" id="SSF88946">
    <property type="entry name" value="Sigma2 domain of RNA polymerase sigma factors"/>
    <property type="match status" value="1"/>
</dbReference>
<dbReference type="Gene3D" id="1.10.1740.10">
    <property type="match status" value="1"/>
</dbReference>
<evidence type="ECO:0008006" key="10">
    <source>
        <dbReference type="Google" id="ProtNLM"/>
    </source>
</evidence>
<dbReference type="Pfam" id="PF08281">
    <property type="entry name" value="Sigma70_r4_2"/>
    <property type="match status" value="1"/>
</dbReference>
<evidence type="ECO:0000313" key="9">
    <source>
        <dbReference type="Proteomes" id="UP000184233"/>
    </source>
</evidence>
<dbReference type="NCBIfam" id="TIGR02937">
    <property type="entry name" value="sigma70-ECF"/>
    <property type="match status" value="1"/>
</dbReference>
<dbReference type="STRING" id="1895771.BGO89_03955"/>
<dbReference type="Pfam" id="PF04542">
    <property type="entry name" value="Sigma70_r2"/>
    <property type="match status" value="1"/>
</dbReference>
<keyword evidence="4" id="KW-0238">DNA-binding</keyword>
<evidence type="ECO:0000313" key="8">
    <source>
        <dbReference type="EMBL" id="OJX60734.1"/>
    </source>
</evidence>
<dbReference type="AlphaFoldDB" id="A0A1M3L5J2"/>
<dbReference type="CDD" id="cd06171">
    <property type="entry name" value="Sigma70_r4"/>
    <property type="match status" value="1"/>
</dbReference>
<evidence type="ECO:0000256" key="2">
    <source>
        <dbReference type="ARBA" id="ARBA00023015"/>
    </source>
</evidence>
<keyword evidence="3" id="KW-0731">Sigma factor</keyword>
<comment type="caution">
    <text evidence="8">The sequence shown here is derived from an EMBL/GenBank/DDBJ whole genome shotgun (WGS) entry which is preliminary data.</text>
</comment>
<dbReference type="InterPro" id="IPR039425">
    <property type="entry name" value="RNA_pol_sigma-70-like"/>
</dbReference>
<evidence type="ECO:0000256" key="1">
    <source>
        <dbReference type="ARBA" id="ARBA00010641"/>
    </source>
</evidence>
<keyword evidence="5" id="KW-0804">Transcription</keyword>
<evidence type="ECO:0000256" key="5">
    <source>
        <dbReference type="ARBA" id="ARBA00023163"/>
    </source>
</evidence>
<dbReference type="SUPFAM" id="SSF88659">
    <property type="entry name" value="Sigma3 and sigma4 domains of RNA polymerase sigma factors"/>
    <property type="match status" value="1"/>
</dbReference>
<evidence type="ECO:0000256" key="3">
    <source>
        <dbReference type="ARBA" id="ARBA00023082"/>
    </source>
</evidence>
<dbReference type="Gene3D" id="1.10.10.10">
    <property type="entry name" value="Winged helix-like DNA-binding domain superfamily/Winged helix DNA-binding domain"/>
    <property type="match status" value="1"/>
</dbReference>
<protein>
    <recommendedName>
        <fullName evidence="10">RNA polymerase subunit sigma-24</fullName>
    </recommendedName>
</protein>
<feature type="domain" description="RNA polymerase sigma factor 70 region 4 type 2" evidence="7">
    <location>
        <begin position="119"/>
        <end position="171"/>
    </location>
</feature>
<dbReference type="InterPro" id="IPR007627">
    <property type="entry name" value="RNA_pol_sigma70_r2"/>
</dbReference>
<name>A0A1M3L5J2_9BACT</name>
<proteinExistence type="inferred from homology"/>
<evidence type="ECO:0000256" key="4">
    <source>
        <dbReference type="ARBA" id="ARBA00023125"/>
    </source>
</evidence>
<sequence>MNMTYTLLSDEELFGLVRDEADEQAFRTLFRRYDKRLYAYCLRALGTHDEAQDMFQTIALTVFDKRASFSDGSFAAWLFTIARNYCLKSLRGRKHTLELTDDVLPIEEDTSHRQDFMLRQALHNALAELPTEFREALEMKYFDDLPYEDIARALNISVSLAKVRVFRAKKMIQTTMSPILNELR</sequence>
<dbReference type="Proteomes" id="UP000184233">
    <property type="component" value="Unassembled WGS sequence"/>
</dbReference>